<gene>
    <name evidence="3" type="ORF">H920_08319</name>
</gene>
<dbReference type="EMBL" id="KN122458">
    <property type="protein sequence ID" value="KFO30288.1"/>
    <property type="molecule type" value="Genomic_DNA"/>
</dbReference>
<organism evidence="3 4">
    <name type="scientific">Fukomys damarensis</name>
    <name type="common">Damaraland mole rat</name>
    <name type="synonym">Cryptomys damarensis</name>
    <dbReference type="NCBI Taxonomy" id="885580"/>
    <lineage>
        <taxon>Eukaryota</taxon>
        <taxon>Metazoa</taxon>
        <taxon>Chordata</taxon>
        <taxon>Craniata</taxon>
        <taxon>Vertebrata</taxon>
        <taxon>Euteleostomi</taxon>
        <taxon>Mammalia</taxon>
        <taxon>Eutheria</taxon>
        <taxon>Euarchontoglires</taxon>
        <taxon>Glires</taxon>
        <taxon>Rodentia</taxon>
        <taxon>Hystricomorpha</taxon>
        <taxon>Bathyergidae</taxon>
        <taxon>Fukomys</taxon>
    </lineage>
</organism>
<dbReference type="Pfam" id="PF00351">
    <property type="entry name" value="Biopterin_H"/>
    <property type="match status" value="1"/>
</dbReference>
<dbReference type="GO" id="GO:0016714">
    <property type="term" value="F:oxidoreductase activity, acting on paired donors, with incorporation or reduction of molecular oxygen, reduced pteridine as one donor, and incorporation of one atom of oxygen"/>
    <property type="evidence" value="ECO:0007669"/>
    <property type="project" value="InterPro"/>
</dbReference>
<feature type="region of interest" description="Disordered" evidence="1">
    <location>
        <begin position="1"/>
        <end position="20"/>
    </location>
</feature>
<sequence length="94" mass="10485">MMAECTKQNTPQSVPDRPRVSTWEREVVVTIGASVDLANDTRKYALEIKKAFSAGYNLMSCSIDVLDAPQKVKLVLNQMKAMLESLCFDLEQSS</sequence>
<proteinExistence type="predicted"/>
<feature type="compositionally biased region" description="Polar residues" evidence="1">
    <location>
        <begin position="1"/>
        <end position="13"/>
    </location>
</feature>
<evidence type="ECO:0000313" key="4">
    <source>
        <dbReference type="Proteomes" id="UP000028990"/>
    </source>
</evidence>
<evidence type="ECO:0000259" key="2">
    <source>
        <dbReference type="Pfam" id="PF00351"/>
    </source>
</evidence>
<dbReference type="InterPro" id="IPR036951">
    <property type="entry name" value="ArAA_hydroxylase_sf"/>
</dbReference>
<dbReference type="Gene3D" id="1.10.800.10">
    <property type="entry name" value="Aromatic amino acid hydroxylase"/>
    <property type="match status" value="1"/>
</dbReference>
<reference evidence="3 4" key="1">
    <citation type="submission" date="2013-11" db="EMBL/GenBank/DDBJ databases">
        <title>The Damaraland mole rat (Fukomys damarensis) genome and evolution of African mole rats.</title>
        <authorList>
            <person name="Gladyshev V.N."/>
            <person name="Fang X."/>
        </authorList>
    </citation>
    <scope>NUCLEOTIDE SEQUENCE [LARGE SCALE GENOMIC DNA]</scope>
    <source>
        <tissue evidence="3">Liver</tissue>
    </source>
</reference>
<dbReference type="AlphaFoldDB" id="A0A091DII3"/>
<name>A0A091DII3_FUKDA</name>
<accession>A0A091DII3</accession>
<dbReference type="GO" id="GO:0005506">
    <property type="term" value="F:iron ion binding"/>
    <property type="evidence" value="ECO:0007669"/>
    <property type="project" value="InterPro"/>
</dbReference>
<evidence type="ECO:0000256" key="1">
    <source>
        <dbReference type="SAM" id="MobiDB-lite"/>
    </source>
</evidence>
<dbReference type="GO" id="GO:0009072">
    <property type="term" value="P:aromatic amino acid metabolic process"/>
    <property type="evidence" value="ECO:0007669"/>
    <property type="project" value="InterPro"/>
</dbReference>
<dbReference type="InterPro" id="IPR019774">
    <property type="entry name" value="Aromatic-AA_hydroxylase_C"/>
</dbReference>
<evidence type="ECO:0000313" key="3">
    <source>
        <dbReference type="EMBL" id="KFO30288.1"/>
    </source>
</evidence>
<protein>
    <recommendedName>
        <fullName evidence="2">Biopterin-dependent aromatic amino acid hydroxylase family profile domain-containing protein</fullName>
    </recommendedName>
</protein>
<dbReference type="Proteomes" id="UP000028990">
    <property type="component" value="Unassembled WGS sequence"/>
</dbReference>
<feature type="domain" description="Biopterin-dependent aromatic amino acid hydroxylase family profile" evidence="2">
    <location>
        <begin position="36"/>
        <end position="89"/>
    </location>
</feature>
<keyword evidence="4" id="KW-1185">Reference proteome</keyword>